<reference evidence="2" key="1">
    <citation type="journal article" date="2016" name="Genome Announc.">
        <title>Draft genome sequences of fungus Aspergillus calidoustus.</title>
        <authorList>
            <person name="Horn F."/>
            <person name="Linde J."/>
            <person name="Mattern D.J."/>
            <person name="Walther G."/>
            <person name="Guthke R."/>
            <person name="Scherlach K."/>
            <person name="Martin K."/>
            <person name="Brakhage A.A."/>
            <person name="Petzke L."/>
            <person name="Valiante V."/>
        </authorList>
    </citation>
    <scope>NUCLEOTIDE SEQUENCE [LARGE SCALE GENOMIC DNA]</scope>
    <source>
        <strain evidence="2">SF006504</strain>
    </source>
</reference>
<organism evidence="1 2">
    <name type="scientific">Aspergillus calidoustus</name>
    <dbReference type="NCBI Taxonomy" id="454130"/>
    <lineage>
        <taxon>Eukaryota</taxon>
        <taxon>Fungi</taxon>
        <taxon>Dikarya</taxon>
        <taxon>Ascomycota</taxon>
        <taxon>Pezizomycotina</taxon>
        <taxon>Eurotiomycetes</taxon>
        <taxon>Eurotiomycetidae</taxon>
        <taxon>Eurotiales</taxon>
        <taxon>Aspergillaceae</taxon>
        <taxon>Aspergillus</taxon>
        <taxon>Aspergillus subgen. Nidulantes</taxon>
    </lineage>
</organism>
<evidence type="ECO:0000313" key="1">
    <source>
        <dbReference type="EMBL" id="CEL05833.1"/>
    </source>
</evidence>
<dbReference type="OMA" id="ELQWHKE"/>
<accession>A0A0U5C9V5</accession>
<dbReference type="OrthoDB" id="4206979at2759"/>
<proteinExistence type="predicted"/>
<dbReference type="AlphaFoldDB" id="A0A0U5C9V5"/>
<dbReference type="InterPro" id="IPR036689">
    <property type="entry name" value="ESAT-6-like_sf"/>
</dbReference>
<sequence length="127" mass="14614">MDQYSPTSLYSIAEEVTPQDHQILCHGGTTSTLERLPSRLRQSKPPTKNLKKRIEDLAYEVSYLKAEVSWHTESKQALLQFQEKMYQLFHQMEDALVQVNARMQDAEQRYLALWGLTANANSAESVI</sequence>
<name>A0A0U5C9V5_ASPCI</name>
<gene>
    <name evidence="1" type="ORF">ASPCAL06946</name>
</gene>
<keyword evidence="2" id="KW-1185">Reference proteome</keyword>
<dbReference type="Proteomes" id="UP000054771">
    <property type="component" value="Unassembled WGS sequence"/>
</dbReference>
<evidence type="ECO:0000313" key="2">
    <source>
        <dbReference type="Proteomes" id="UP000054771"/>
    </source>
</evidence>
<protein>
    <submittedName>
        <fullName evidence="1">Uncharacterized protein</fullName>
    </submittedName>
</protein>
<dbReference type="Gene3D" id="1.10.287.1060">
    <property type="entry name" value="ESAT-6-like"/>
    <property type="match status" value="1"/>
</dbReference>
<dbReference type="SUPFAM" id="SSF140453">
    <property type="entry name" value="EsxAB dimer-like"/>
    <property type="match status" value="1"/>
</dbReference>
<dbReference type="EMBL" id="CDMC01000005">
    <property type="protein sequence ID" value="CEL05833.1"/>
    <property type="molecule type" value="Genomic_DNA"/>
</dbReference>